<keyword evidence="3" id="KW-1185">Reference proteome</keyword>
<reference evidence="2 3" key="1">
    <citation type="submission" date="2018-03" db="EMBL/GenBank/DDBJ databases">
        <title>Genomic Encyclopedia of Type Strains, Phase III (KMG-III): the genomes of soil and plant-associated and newly described type strains.</title>
        <authorList>
            <person name="Whitman W."/>
        </authorList>
    </citation>
    <scope>NUCLEOTIDE SEQUENCE [LARGE SCALE GENOMIC DNA]</scope>
    <source>
        <strain evidence="2 3">CGMCC 4.7104</strain>
    </source>
</reference>
<evidence type="ECO:0000259" key="1">
    <source>
        <dbReference type="Pfam" id="PF26366"/>
    </source>
</evidence>
<feature type="domain" description="DUF8094" evidence="1">
    <location>
        <begin position="67"/>
        <end position="349"/>
    </location>
</feature>
<organism evidence="2 3">
    <name type="scientific">Nonomuraea fuscirosea</name>
    <dbReference type="NCBI Taxonomy" id="1291556"/>
    <lineage>
        <taxon>Bacteria</taxon>
        <taxon>Bacillati</taxon>
        <taxon>Actinomycetota</taxon>
        <taxon>Actinomycetes</taxon>
        <taxon>Streptosporangiales</taxon>
        <taxon>Streptosporangiaceae</taxon>
        <taxon>Nonomuraea</taxon>
    </lineage>
</organism>
<evidence type="ECO:0000313" key="2">
    <source>
        <dbReference type="EMBL" id="PRX61879.1"/>
    </source>
</evidence>
<evidence type="ECO:0000313" key="3">
    <source>
        <dbReference type="Proteomes" id="UP000238312"/>
    </source>
</evidence>
<dbReference type="AlphaFoldDB" id="A0A2T0MTE1"/>
<dbReference type="RefSeq" id="WP_106245790.1">
    <property type="nucleotide sequence ID" value="NZ_PVNG01000014.1"/>
</dbReference>
<dbReference type="EMBL" id="PVNG01000014">
    <property type="protein sequence ID" value="PRX61879.1"/>
    <property type="molecule type" value="Genomic_DNA"/>
</dbReference>
<dbReference type="OrthoDB" id="3510378at2"/>
<proteinExistence type="predicted"/>
<gene>
    <name evidence="2" type="ORF">B0I32_114248</name>
</gene>
<dbReference type="Proteomes" id="UP000238312">
    <property type="component" value="Unassembled WGS sequence"/>
</dbReference>
<sequence length="357" mass="37715">MTEPVWREPAPDAGAYIVKIGTPETTMTIRRLTLVPLALALAAASALASACSGPGGERPAAAQLARPTGVVTVAQAKDLLKRWDAGVERAELAGGTDYGAVEAGLAARIDKANSRLRDMLGESVRTSHAAIVKPRFAIPAKGAANPPWFMADFARKGEKGWNQLIFQQMSGGWKVVAVSGTTSGARPPVAARDEHGLATVPAGGERGGLAASPQEIVRAHARVEATLDQDERARRLFRSDAMPRRLGRAKLALREKARGQWTMTRQCRPASGPYALKTAAGGALVWYGVTSKERFVARPGAGQLSFTDRPTAAVTHGRRYTKRVTVSSAAFYLAVVPKSGPIRVPSETAGYLGSTGS</sequence>
<dbReference type="InterPro" id="IPR058407">
    <property type="entry name" value="DUF8094"/>
</dbReference>
<name>A0A2T0MTE1_9ACTN</name>
<comment type="caution">
    <text evidence="2">The sequence shown here is derived from an EMBL/GenBank/DDBJ whole genome shotgun (WGS) entry which is preliminary data.</text>
</comment>
<dbReference type="Pfam" id="PF26366">
    <property type="entry name" value="DUF8094"/>
    <property type="match status" value="1"/>
</dbReference>
<protein>
    <recommendedName>
        <fullName evidence="1">DUF8094 domain-containing protein</fullName>
    </recommendedName>
</protein>
<accession>A0A2T0MTE1</accession>